<evidence type="ECO:0000313" key="3">
    <source>
        <dbReference type="Proteomes" id="UP000566813"/>
    </source>
</evidence>
<dbReference type="RefSeq" id="WP_185662412.1">
    <property type="nucleotide sequence ID" value="NZ_JACLAW010000001.1"/>
</dbReference>
<gene>
    <name evidence="2" type="ORF">H7F51_01405</name>
</gene>
<evidence type="ECO:0000313" key="2">
    <source>
        <dbReference type="EMBL" id="MBC2664168.1"/>
    </source>
</evidence>
<proteinExistence type="predicted"/>
<protein>
    <submittedName>
        <fullName evidence="2">Uncharacterized protein</fullName>
    </submittedName>
</protein>
<reference evidence="2 3" key="1">
    <citation type="submission" date="2020-08" db="EMBL/GenBank/DDBJ databases">
        <title>The genome sequence of type strain Novosphingobium flavum NBRC 111647.</title>
        <authorList>
            <person name="Liu Y."/>
        </authorList>
    </citation>
    <scope>NUCLEOTIDE SEQUENCE [LARGE SCALE GENOMIC DNA]</scope>
    <source>
        <strain evidence="2 3">NBRC 111647</strain>
    </source>
</reference>
<dbReference type="EMBL" id="JACLAW010000001">
    <property type="protein sequence ID" value="MBC2664168.1"/>
    <property type="molecule type" value="Genomic_DNA"/>
</dbReference>
<feature type="compositionally biased region" description="Basic and acidic residues" evidence="1">
    <location>
        <begin position="88"/>
        <end position="98"/>
    </location>
</feature>
<organism evidence="2 3">
    <name type="scientific">Novosphingobium flavum</name>
    <dbReference type="NCBI Taxonomy" id="1778672"/>
    <lineage>
        <taxon>Bacteria</taxon>
        <taxon>Pseudomonadati</taxon>
        <taxon>Pseudomonadota</taxon>
        <taxon>Alphaproteobacteria</taxon>
        <taxon>Sphingomonadales</taxon>
        <taxon>Sphingomonadaceae</taxon>
        <taxon>Novosphingobium</taxon>
    </lineage>
</organism>
<accession>A0A7X1KKD5</accession>
<feature type="region of interest" description="Disordered" evidence="1">
    <location>
        <begin position="88"/>
        <end position="108"/>
    </location>
</feature>
<sequence>MAAIGTPPACSGRDALPRSRSRIWPGIFVCPGPLCLALLQTAHRIVTGDQLFGRRIRLGNGLAESRQQFVRLTILAHRFSIAREKIEGAGKGDRESTIRPDAFSEQQGGPSGAIILLGVAAYFMGVVRAPLTADWVDSQICPAKLYHTLSQGFRTNTSPAAAT</sequence>
<evidence type="ECO:0000256" key="1">
    <source>
        <dbReference type="SAM" id="MobiDB-lite"/>
    </source>
</evidence>
<comment type="caution">
    <text evidence="2">The sequence shown here is derived from an EMBL/GenBank/DDBJ whole genome shotgun (WGS) entry which is preliminary data.</text>
</comment>
<name>A0A7X1KKD5_9SPHN</name>
<dbReference type="AlphaFoldDB" id="A0A7X1KKD5"/>
<keyword evidence="3" id="KW-1185">Reference proteome</keyword>
<dbReference type="Proteomes" id="UP000566813">
    <property type="component" value="Unassembled WGS sequence"/>
</dbReference>